<name>A0A175W8T7_9PEZI</name>
<accession>A0A175W8T7</accession>
<reference evidence="7 8" key="1">
    <citation type="journal article" date="2016" name="Genome Announc.">
        <title>Genome Sequence of Madurella mycetomatis mm55, Isolated from a Human Mycetoma Case in Sudan.</title>
        <authorList>
            <person name="Smit S."/>
            <person name="Derks M.F."/>
            <person name="Bervoets S."/>
            <person name="Fahal A."/>
            <person name="van Leeuwen W."/>
            <person name="van Belkum A."/>
            <person name="van de Sande W.W."/>
        </authorList>
    </citation>
    <scope>NUCLEOTIDE SEQUENCE [LARGE SCALE GENOMIC DNA]</scope>
    <source>
        <strain evidence="8">mm55</strain>
    </source>
</reference>
<proteinExistence type="predicted"/>
<feature type="transmembrane region" description="Helical" evidence="5">
    <location>
        <begin position="55"/>
        <end position="73"/>
    </location>
</feature>
<dbReference type="PANTHER" id="PTHR37451">
    <property type="entry name" value="MARVEL DOMAIN"/>
    <property type="match status" value="1"/>
</dbReference>
<dbReference type="OrthoDB" id="5325022at2759"/>
<gene>
    <name evidence="7" type="ORF">MMYC01_202879</name>
</gene>
<comment type="subcellular location">
    <subcellularLocation>
        <location evidence="1">Membrane</location>
        <topology evidence="1">Multi-pass membrane protein</topology>
    </subcellularLocation>
</comment>
<evidence type="ECO:0000256" key="5">
    <source>
        <dbReference type="SAM" id="Phobius"/>
    </source>
</evidence>
<evidence type="ECO:0000256" key="3">
    <source>
        <dbReference type="ARBA" id="ARBA00022989"/>
    </source>
</evidence>
<sequence length="148" mass="16191">MSSSPDAAVRAPGREHIPIYPRGFIALRIVQLILTILIIALSAYSIYFLPYDGNTFILAVAVMALISSVYHLVARYGAPSIYNYWAILGLDIFFVVMWLASFALQASRVGALFALMDIYSSSSYYSYNSYEISWLGVQAGAAGLGGIQ</sequence>
<dbReference type="AlphaFoldDB" id="A0A175W8T7"/>
<dbReference type="Pfam" id="PF01284">
    <property type="entry name" value="MARVEL"/>
    <property type="match status" value="1"/>
</dbReference>
<feature type="transmembrane region" description="Helical" evidence="5">
    <location>
        <begin position="85"/>
        <end position="106"/>
    </location>
</feature>
<keyword evidence="4 5" id="KW-0472">Membrane</keyword>
<evidence type="ECO:0000313" key="7">
    <source>
        <dbReference type="EMBL" id="KXX80077.1"/>
    </source>
</evidence>
<comment type="caution">
    <text evidence="7">The sequence shown here is derived from an EMBL/GenBank/DDBJ whole genome shotgun (WGS) entry which is preliminary data.</text>
</comment>
<dbReference type="EMBL" id="LCTW02000069">
    <property type="protein sequence ID" value="KXX80077.1"/>
    <property type="molecule type" value="Genomic_DNA"/>
</dbReference>
<dbReference type="STRING" id="100816.A0A175W8T7"/>
<evidence type="ECO:0000256" key="4">
    <source>
        <dbReference type="ARBA" id="ARBA00023136"/>
    </source>
</evidence>
<keyword evidence="2 5" id="KW-0812">Transmembrane</keyword>
<protein>
    <recommendedName>
        <fullName evidence="6">MARVEL domain-containing protein</fullName>
    </recommendedName>
</protein>
<feature type="non-terminal residue" evidence="7">
    <location>
        <position position="148"/>
    </location>
</feature>
<keyword evidence="8" id="KW-1185">Reference proteome</keyword>
<feature type="transmembrane region" description="Helical" evidence="5">
    <location>
        <begin position="29"/>
        <end position="49"/>
    </location>
</feature>
<evidence type="ECO:0000256" key="2">
    <source>
        <dbReference type="ARBA" id="ARBA00022692"/>
    </source>
</evidence>
<dbReference type="VEuPathDB" id="FungiDB:MMYC01_202879"/>
<dbReference type="Proteomes" id="UP000078237">
    <property type="component" value="Unassembled WGS sequence"/>
</dbReference>
<feature type="domain" description="MARVEL" evidence="6">
    <location>
        <begin position="25"/>
        <end position="123"/>
    </location>
</feature>
<evidence type="ECO:0000256" key="1">
    <source>
        <dbReference type="ARBA" id="ARBA00004141"/>
    </source>
</evidence>
<dbReference type="PANTHER" id="PTHR37451:SF4">
    <property type="entry name" value="MARVEL DOMAIN-CONTAINING PROTEIN"/>
    <property type="match status" value="1"/>
</dbReference>
<evidence type="ECO:0000313" key="8">
    <source>
        <dbReference type="Proteomes" id="UP000078237"/>
    </source>
</evidence>
<dbReference type="InterPro" id="IPR008253">
    <property type="entry name" value="Marvel"/>
</dbReference>
<evidence type="ECO:0000259" key="6">
    <source>
        <dbReference type="Pfam" id="PF01284"/>
    </source>
</evidence>
<dbReference type="GO" id="GO:0016020">
    <property type="term" value="C:membrane"/>
    <property type="evidence" value="ECO:0007669"/>
    <property type="project" value="UniProtKB-SubCell"/>
</dbReference>
<keyword evidence="3 5" id="KW-1133">Transmembrane helix</keyword>
<organism evidence="7 8">
    <name type="scientific">Madurella mycetomatis</name>
    <dbReference type="NCBI Taxonomy" id="100816"/>
    <lineage>
        <taxon>Eukaryota</taxon>
        <taxon>Fungi</taxon>
        <taxon>Dikarya</taxon>
        <taxon>Ascomycota</taxon>
        <taxon>Pezizomycotina</taxon>
        <taxon>Sordariomycetes</taxon>
        <taxon>Sordariomycetidae</taxon>
        <taxon>Sordariales</taxon>
        <taxon>Sordariales incertae sedis</taxon>
        <taxon>Madurella</taxon>
    </lineage>
</organism>